<feature type="domain" description="PpiC" evidence="8">
    <location>
        <begin position="278"/>
        <end position="377"/>
    </location>
</feature>
<dbReference type="InterPro" id="IPR000297">
    <property type="entry name" value="PPIase_PpiC"/>
</dbReference>
<evidence type="ECO:0000313" key="10">
    <source>
        <dbReference type="Proteomes" id="UP000243361"/>
    </source>
</evidence>
<comment type="function">
    <text evidence="7">Chaperone involved in the correct folding and assembly of outer membrane proteins. Recognizes specific patterns of aromatic residues and the orientation of their side chains, which are found more frequently in integral outer membrane proteins. May act in both early periplasmic and late outer membrane-associated steps of protein maturation.</text>
</comment>
<dbReference type="HAMAP" id="MF_01183">
    <property type="entry name" value="Chaperone_SurA"/>
    <property type="match status" value="1"/>
</dbReference>
<keyword evidence="5 7" id="KW-0143">Chaperone</keyword>
<dbReference type="PROSITE" id="PS01096">
    <property type="entry name" value="PPIC_PPIASE_1"/>
    <property type="match status" value="1"/>
</dbReference>
<sequence length="425" mass="47522">MGALLLGLSLYNAARAADVQSLDRIIAIVNDDVVVASELEGELAGIVAQLRQKGARIPPREVLERQLVESLILNKLQMAAAAAAGITVTEETLAQAVNNIARKNGLGLSQFRQALEQNGIDLRQFREGIREQITIQRLRDQQIKRRIRVTDREIEAFLARASSGLDSRSDYHLLHILVSTPEAASPEQTRNARDKAQRLVGEIRQGADFRALAIAESDSRQALEGGDLGWLPANQLPTLFTDTVRGMERGQVSEPIRTPSGYHIILLEDYRGGERVIITQTQARHILIRSNEIVSEDDARVRLQQLKSRIESGDDFATLARSHSDDKTSAINGGDLGWITPGDMLPSFEEEMDQLAPGQISAPFRTDFGWHIVQVLERRQHDSTQAVERSEAYKAIQKRKLSEETELYLRRLRDEAYVELRLDDA</sequence>
<dbReference type="GO" id="GO:0043165">
    <property type="term" value="P:Gram-negative-bacterium-type cell outer membrane assembly"/>
    <property type="evidence" value="ECO:0007669"/>
    <property type="project" value="InterPro"/>
</dbReference>
<evidence type="ECO:0000256" key="3">
    <source>
        <dbReference type="ARBA" id="ARBA00022764"/>
    </source>
</evidence>
<dbReference type="GO" id="GO:0042277">
    <property type="term" value="F:peptide binding"/>
    <property type="evidence" value="ECO:0007669"/>
    <property type="project" value="InterPro"/>
</dbReference>
<keyword evidence="4 7" id="KW-0697">Rotamase</keyword>
<dbReference type="InterPro" id="IPR046357">
    <property type="entry name" value="PPIase_dom_sf"/>
</dbReference>
<dbReference type="Pfam" id="PF00639">
    <property type="entry name" value="Rotamase"/>
    <property type="match status" value="1"/>
</dbReference>
<keyword evidence="1 7" id="KW-0732">Signal</keyword>
<accession>A0A657PP69</accession>
<dbReference type="InterPro" id="IPR015391">
    <property type="entry name" value="SurA_N"/>
</dbReference>
<dbReference type="AlphaFoldDB" id="A0A657PP69"/>
<dbReference type="SUPFAM" id="SSF54534">
    <property type="entry name" value="FKBP-like"/>
    <property type="match status" value="2"/>
</dbReference>
<keyword evidence="6 7" id="KW-0413">Isomerase</keyword>
<gene>
    <name evidence="7" type="primary">surA</name>
    <name evidence="9" type="ORF">B0D84_01260</name>
</gene>
<dbReference type="InterPro" id="IPR027304">
    <property type="entry name" value="Trigger_fact/SurA_dom_sf"/>
</dbReference>
<proteinExistence type="inferred from homology"/>
<evidence type="ECO:0000313" key="9">
    <source>
        <dbReference type="EMBL" id="OQX36702.1"/>
    </source>
</evidence>
<evidence type="ECO:0000256" key="1">
    <source>
        <dbReference type="ARBA" id="ARBA00022729"/>
    </source>
</evidence>
<protein>
    <recommendedName>
        <fullName evidence="7">Chaperone SurA</fullName>
    </recommendedName>
    <alternativeName>
        <fullName evidence="7">Peptidyl-prolyl cis-trans isomerase SurA</fullName>
        <shortName evidence="7">PPIase SurA</shortName>
        <ecNumber evidence="7">5.2.1.8</ecNumber>
    </alternativeName>
    <alternativeName>
        <fullName evidence="7">Rotamase SurA</fullName>
    </alternativeName>
</protein>
<feature type="domain" description="PpiC" evidence="8">
    <location>
        <begin position="168"/>
        <end position="269"/>
    </location>
</feature>
<evidence type="ECO:0000256" key="5">
    <source>
        <dbReference type="ARBA" id="ARBA00023186"/>
    </source>
</evidence>
<dbReference type="Gene3D" id="3.10.50.40">
    <property type="match status" value="2"/>
</dbReference>
<dbReference type="GO" id="GO:0050821">
    <property type="term" value="P:protein stabilization"/>
    <property type="evidence" value="ECO:0007669"/>
    <property type="project" value="InterPro"/>
</dbReference>
<keyword evidence="10" id="KW-1185">Reference proteome</keyword>
<reference evidence="9" key="1">
    <citation type="submission" date="2017-02" db="EMBL/GenBank/DDBJ databases">
        <title>Novel co-symbiosis in the unique lucinid bivalve Phacoides pectinatus.</title>
        <authorList>
            <person name="Lim S.J."/>
            <person name="Davis B.G."/>
            <person name="Gill D.E."/>
            <person name="Engel A.S."/>
            <person name="Anderson L.C."/>
            <person name="Campbell B.J."/>
        </authorList>
    </citation>
    <scope>NUCLEOTIDE SEQUENCE [LARGE SCALE GENOMIC DNA]</scope>
    <source>
        <strain evidence="9">LUC13016_P6</strain>
    </source>
</reference>
<evidence type="ECO:0000256" key="6">
    <source>
        <dbReference type="ARBA" id="ARBA00023235"/>
    </source>
</evidence>
<dbReference type="InterPro" id="IPR050280">
    <property type="entry name" value="OMP_Chaperone_SurA"/>
</dbReference>
<keyword evidence="3 7" id="KW-0574">Periplasm</keyword>
<evidence type="ECO:0000256" key="4">
    <source>
        <dbReference type="ARBA" id="ARBA00023110"/>
    </source>
</evidence>
<dbReference type="Gene3D" id="1.10.4030.10">
    <property type="entry name" value="Porin chaperone SurA, peptide-binding domain"/>
    <property type="match status" value="1"/>
</dbReference>
<dbReference type="Pfam" id="PF13616">
    <property type="entry name" value="Rotamase_3"/>
    <property type="match status" value="1"/>
</dbReference>
<name>A0A657PP69_9GAMM</name>
<dbReference type="InterPro" id="IPR023058">
    <property type="entry name" value="PPIase_PpiC_CS"/>
</dbReference>
<evidence type="ECO:0000256" key="7">
    <source>
        <dbReference type="HAMAP-Rule" id="MF_01183"/>
    </source>
</evidence>
<dbReference type="EC" id="5.2.1.8" evidence="7"/>
<dbReference type="GO" id="GO:0006457">
    <property type="term" value="P:protein folding"/>
    <property type="evidence" value="ECO:0007669"/>
    <property type="project" value="UniProtKB-UniRule"/>
</dbReference>
<dbReference type="GO" id="GO:0051082">
    <property type="term" value="F:unfolded protein binding"/>
    <property type="evidence" value="ECO:0007669"/>
    <property type="project" value="UniProtKB-UniRule"/>
</dbReference>
<keyword evidence="2 7" id="KW-0677">Repeat</keyword>
<comment type="caution">
    <text evidence="9">The sequence shown here is derived from an EMBL/GenBank/DDBJ whole genome shotgun (WGS) entry which is preliminary data.</text>
</comment>
<dbReference type="SUPFAM" id="SSF109998">
    <property type="entry name" value="Triger factor/SurA peptide-binding domain-like"/>
    <property type="match status" value="1"/>
</dbReference>
<dbReference type="PROSITE" id="PS50198">
    <property type="entry name" value="PPIC_PPIASE_2"/>
    <property type="match status" value="2"/>
</dbReference>
<comment type="catalytic activity">
    <reaction evidence="7">
        <text>[protein]-peptidylproline (omega=180) = [protein]-peptidylproline (omega=0)</text>
        <dbReference type="Rhea" id="RHEA:16237"/>
        <dbReference type="Rhea" id="RHEA-COMP:10747"/>
        <dbReference type="Rhea" id="RHEA-COMP:10748"/>
        <dbReference type="ChEBI" id="CHEBI:83833"/>
        <dbReference type="ChEBI" id="CHEBI:83834"/>
        <dbReference type="EC" id="5.2.1.8"/>
    </reaction>
</comment>
<dbReference type="InterPro" id="IPR023034">
    <property type="entry name" value="PPIase_SurA"/>
</dbReference>
<dbReference type="GO" id="GO:0030288">
    <property type="term" value="C:outer membrane-bounded periplasmic space"/>
    <property type="evidence" value="ECO:0007669"/>
    <property type="project" value="InterPro"/>
</dbReference>
<evidence type="ECO:0000259" key="8">
    <source>
        <dbReference type="PROSITE" id="PS50198"/>
    </source>
</evidence>
<comment type="subcellular location">
    <subcellularLocation>
        <location evidence="7">Periplasm</location>
    </subcellularLocation>
    <text evidence="7">Is capable of associating with the outer membrane.</text>
</comment>
<dbReference type="EMBL" id="MUIE01000102">
    <property type="protein sequence ID" value="OQX36702.1"/>
    <property type="molecule type" value="Genomic_DNA"/>
</dbReference>
<dbReference type="GO" id="GO:0003755">
    <property type="term" value="F:peptidyl-prolyl cis-trans isomerase activity"/>
    <property type="evidence" value="ECO:0007669"/>
    <property type="project" value="UniProtKB-UniRule"/>
</dbReference>
<comment type="domain">
    <text evidence="7">The PPIase activity resides only in the second parvulin domain. The N-terminal region and the C-terminal tail are necessary and sufficient for the chaperone activity of SurA. The PPIase activity is dispensable for SurA to function as a chaperone. The N-terminal region and the C-terminal tail are also required for porin recognition.</text>
</comment>
<dbReference type="PANTHER" id="PTHR47637">
    <property type="entry name" value="CHAPERONE SURA"/>
    <property type="match status" value="1"/>
</dbReference>
<dbReference type="Pfam" id="PF09312">
    <property type="entry name" value="SurA_N"/>
    <property type="match status" value="1"/>
</dbReference>
<dbReference type="PANTHER" id="PTHR47637:SF1">
    <property type="entry name" value="CHAPERONE SURA"/>
    <property type="match status" value="1"/>
</dbReference>
<dbReference type="Proteomes" id="UP000243361">
    <property type="component" value="Unassembled WGS sequence"/>
</dbReference>
<organism evidence="9 10">
    <name type="scientific">Candidatus Sedimenticola endophacoides</name>
    <dbReference type="NCBI Taxonomy" id="2548426"/>
    <lineage>
        <taxon>Bacteria</taxon>
        <taxon>Pseudomonadati</taxon>
        <taxon>Pseudomonadota</taxon>
        <taxon>Gammaproteobacteria</taxon>
        <taxon>Chromatiales</taxon>
        <taxon>Sedimenticolaceae</taxon>
        <taxon>Sedimenticola</taxon>
    </lineage>
</organism>
<evidence type="ECO:0000256" key="2">
    <source>
        <dbReference type="ARBA" id="ARBA00022737"/>
    </source>
</evidence>